<gene>
    <name evidence="2" type="ORF">CAEBREN_17021</name>
</gene>
<name>G0NQE0_CAEBE</name>
<proteinExistence type="predicted"/>
<evidence type="ECO:0008006" key="4">
    <source>
        <dbReference type="Google" id="ProtNLM"/>
    </source>
</evidence>
<feature type="signal peptide" evidence="1">
    <location>
        <begin position="1"/>
        <end position="16"/>
    </location>
</feature>
<keyword evidence="1" id="KW-0732">Signal</keyword>
<sequence>MRMILGLLLLVNFALSFNTEHEFFYPIQYFDEDVAPLYGDDLSTEQVKNIYALPGMVQEFSQGTLSGDEADSTYSEIKLTITHSCDPSIISVRSSRANNNFGSLVHEIDL</sequence>
<dbReference type="EMBL" id="GL379925">
    <property type="protein sequence ID" value="EGT35603.1"/>
    <property type="molecule type" value="Genomic_DNA"/>
</dbReference>
<evidence type="ECO:0000313" key="3">
    <source>
        <dbReference type="Proteomes" id="UP000008068"/>
    </source>
</evidence>
<dbReference type="HOGENOM" id="CLU_2173208_0_0_1"/>
<reference evidence="3" key="1">
    <citation type="submission" date="2011-07" db="EMBL/GenBank/DDBJ databases">
        <authorList>
            <consortium name="Caenorhabditis brenneri Sequencing and Analysis Consortium"/>
            <person name="Wilson R.K."/>
        </authorList>
    </citation>
    <scope>NUCLEOTIDE SEQUENCE [LARGE SCALE GENOMIC DNA]</scope>
    <source>
        <strain evidence="3">PB2801</strain>
    </source>
</reference>
<dbReference type="Proteomes" id="UP000008068">
    <property type="component" value="Unassembled WGS sequence"/>
</dbReference>
<protein>
    <recommendedName>
        <fullName evidence="4">Peptidase M12A domain-containing protein</fullName>
    </recommendedName>
</protein>
<accession>G0NQE0</accession>
<evidence type="ECO:0000256" key="1">
    <source>
        <dbReference type="SAM" id="SignalP"/>
    </source>
</evidence>
<keyword evidence="3" id="KW-1185">Reference proteome</keyword>
<evidence type="ECO:0000313" key="2">
    <source>
        <dbReference type="EMBL" id="EGT35603.1"/>
    </source>
</evidence>
<dbReference type="AlphaFoldDB" id="G0NQE0"/>
<feature type="chain" id="PRO_5003406229" description="Peptidase M12A domain-containing protein" evidence="1">
    <location>
        <begin position="17"/>
        <end position="110"/>
    </location>
</feature>
<organism evidence="3">
    <name type="scientific">Caenorhabditis brenneri</name>
    <name type="common">Nematode worm</name>
    <dbReference type="NCBI Taxonomy" id="135651"/>
    <lineage>
        <taxon>Eukaryota</taxon>
        <taxon>Metazoa</taxon>
        <taxon>Ecdysozoa</taxon>
        <taxon>Nematoda</taxon>
        <taxon>Chromadorea</taxon>
        <taxon>Rhabditida</taxon>
        <taxon>Rhabditina</taxon>
        <taxon>Rhabditomorpha</taxon>
        <taxon>Rhabditoidea</taxon>
        <taxon>Rhabditidae</taxon>
        <taxon>Peloderinae</taxon>
        <taxon>Caenorhabditis</taxon>
    </lineage>
</organism>
<dbReference type="InParanoid" id="G0NQE0"/>